<dbReference type="Gene3D" id="3.40.50.300">
    <property type="entry name" value="P-loop containing nucleotide triphosphate hydrolases"/>
    <property type="match status" value="2"/>
</dbReference>
<keyword evidence="7" id="KW-1185">Reference proteome</keyword>
<organism evidence="6 7">
    <name type="scientific">Bacillus benzoevorans</name>
    <dbReference type="NCBI Taxonomy" id="1456"/>
    <lineage>
        <taxon>Bacteria</taxon>
        <taxon>Bacillati</taxon>
        <taxon>Bacillota</taxon>
        <taxon>Bacilli</taxon>
        <taxon>Bacillales</taxon>
        <taxon>Bacillaceae</taxon>
        <taxon>Bacillus</taxon>
    </lineage>
</organism>
<name>A0A7X0HWW5_9BACI</name>
<dbReference type="SUPFAM" id="SSF52540">
    <property type="entry name" value="P-loop containing nucleoside triphosphate hydrolases"/>
    <property type="match status" value="1"/>
</dbReference>
<feature type="coiled-coil region" evidence="4">
    <location>
        <begin position="345"/>
        <end position="444"/>
    </location>
</feature>
<dbReference type="PANTHER" id="PTHR32114">
    <property type="entry name" value="ABC TRANSPORTER ABCH.3"/>
    <property type="match status" value="1"/>
</dbReference>
<comment type="subunit">
    <text evidence="2">Heterodimer of SbcC and SbcD.</text>
</comment>
<comment type="caution">
    <text evidence="6">The sequence shown here is derived from an EMBL/GenBank/DDBJ whole genome shotgun (WGS) entry which is preliminary data.</text>
</comment>
<keyword evidence="4" id="KW-0175">Coiled coil</keyword>
<dbReference type="Pfam" id="PF13558">
    <property type="entry name" value="SbcC_Walker_B"/>
    <property type="match status" value="1"/>
</dbReference>
<evidence type="ECO:0000313" key="6">
    <source>
        <dbReference type="EMBL" id="MBB6447422.1"/>
    </source>
</evidence>
<feature type="coiled-coil region" evidence="4">
    <location>
        <begin position="608"/>
        <end position="663"/>
    </location>
</feature>
<gene>
    <name evidence="6" type="ORF">HNR53_004102</name>
</gene>
<dbReference type="InterPro" id="IPR038729">
    <property type="entry name" value="Rad50/SbcC_AAA"/>
</dbReference>
<accession>A0A7X0HWW5</accession>
<dbReference type="GO" id="GO:0016887">
    <property type="term" value="F:ATP hydrolysis activity"/>
    <property type="evidence" value="ECO:0007669"/>
    <property type="project" value="InterPro"/>
</dbReference>
<dbReference type="GO" id="GO:0006302">
    <property type="term" value="P:double-strand break repair"/>
    <property type="evidence" value="ECO:0007669"/>
    <property type="project" value="InterPro"/>
</dbReference>
<evidence type="ECO:0000256" key="2">
    <source>
        <dbReference type="ARBA" id="ARBA00011322"/>
    </source>
</evidence>
<keyword evidence="6" id="KW-0269">Exonuclease</keyword>
<dbReference type="Proteomes" id="UP000531594">
    <property type="component" value="Unassembled WGS sequence"/>
</dbReference>
<protein>
    <recommendedName>
        <fullName evidence="3">Nuclease SbcCD subunit C</fullName>
    </recommendedName>
</protein>
<sequence length="1030" mass="118199">MRPLKISLTAFGPYKHSEVIDFSELKGNRLFVISGNTGAGKTTIFDAICFALYGSASGEDRSDVKGMRSDFADDDVHTSVELEFELRGRYYRIKRQLPHVKKGNKTATGEQYEFFEKVNDQEIPCVDRQRVSDINQKIEELLGLTKDQFSQIVMLPQGEFRKLLTSQTENKEDLLRKIFKTERYTWISQRLKEKKLIADEEYKREKQMRDRYMADIHATIPNREGSRLFETLALEHYNTHQVLTGMEEESLYYGYAILEHKKEAEARGAAYNIKLEEFHKAESLNGEFLKLEAKEKQLQELSKQGLTFKDKEQKLEKSERASKMESFETQVIEWRNDEKEKQSRVGKTETEYNSAVELLQKAEKNFQQEENKKDEREEISKTLVRYQELLPTVKEIDRKKQELASEYKQVQKLAKDQEELQKNIQEEKQVKTQLGQEIKTIEQKVDTLPEKQLNLHEMREKARVLQDYLKLHQSQAKLDKEVQQKYNEFHIMEQQYKALEAAWISGQASILAAHLHDGKPCPVCGSIEHPEKALGQNSVPTKEELEMVKSEFNQKDSTYRDIAAKANSNQEQLKIKAGEVLGLSVPLTAAETAYTQLVDEGKRVNKEVELLLKEKEQLGKLKRELEQKEEGLVKFEAAFETAAKAYQERNTAFESNKAVYQEQLSRTPEELRNLPALEGKICETQARITKLEQAWEAAQKMLQSAKENETKAKTNLANAQLQLKESSAKKEKAEQQFIEALHLDQFEDEASYRIAKMTEEQRTSLKQEIDSYHNTIAALTMQIKDLQATLSGKTKADMPGLKSELEQLKSAYENAQEILRKSEQYLENIIKLKDKISESDEAASHLEQRLNVVTDLYDVVRGQNNSKVSFERYLQIEFLEQIIVAANERLKSLSNGQFVLMRSERQEARGKQSGLGLDVYDAYTGQTRDVKTLSGGEKFNASLCLALGMADVIQSFQGGVSIDTMFIDEGFGSLDDESLTKAIDTLIDLQQSGRMIGVISHVQELKNAIPAILEVKKTKEGHSQTQFIIR</sequence>
<reference evidence="6 7" key="1">
    <citation type="submission" date="2020-08" db="EMBL/GenBank/DDBJ databases">
        <title>Genomic Encyclopedia of Type Strains, Phase IV (KMG-IV): sequencing the most valuable type-strain genomes for metagenomic binning, comparative biology and taxonomic classification.</title>
        <authorList>
            <person name="Goeker M."/>
        </authorList>
    </citation>
    <scope>NUCLEOTIDE SEQUENCE [LARGE SCALE GENOMIC DNA]</scope>
    <source>
        <strain evidence="6 7">DSM 5391</strain>
    </source>
</reference>
<feature type="domain" description="Rad50/SbcC-type AAA" evidence="5">
    <location>
        <begin position="5"/>
        <end position="207"/>
    </location>
</feature>
<dbReference type="InterPro" id="IPR027417">
    <property type="entry name" value="P-loop_NTPase"/>
</dbReference>
<evidence type="ECO:0000256" key="1">
    <source>
        <dbReference type="ARBA" id="ARBA00006930"/>
    </source>
</evidence>
<dbReference type="EMBL" id="JACHGK010000021">
    <property type="protein sequence ID" value="MBB6447422.1"/>
    <property type="molecule type" value="Genomic_DNA"/>
</dbReference>
<dbReference type="PANTHER" id="PTHR32114:SF2">
    <property type="entry name" value="ABC TRANSPORTER ABCH.3"/>
    <property type="match status" value="1"/>
</dbReference>
<feature type="coiled-coil region" evidence="4">
    <location>
        <begin position="688"/>
        <end position="849"/>
    </location>
</feature>
<evidence type="ECO:0000259" key="5">
    <source>
        <dbReference type="Pfam" id="PF13476"/>
    </source>
</evidence>
<comment type="similarity">
    <text evidence="1">Belongs to the SMC family. SbcC subfamily.</text>
</comment>
<keyword evidence="6" id="KW-0540">Nuclease</keyword>
<evidence type="ECO:0000256" key="3">
    <source>
        <dbReference type="ARBA" id="ARBA00013368"/>
    </source>
</evidence>
<proteinExistence type="inferred from homology"/>
<dbReference type="GO" id="GO:0004527">
    <property type="term" value="F:exonuclease activity"/>
    <property type="evidence" value="ECO:0007669"/>
    <property type="project" value="UniProtKB-KW"/>
</dbReference>
<dbReference type="RefSeq" id="WP_184529359.1">
    <property type="nucleotide sequence ID" value="NZ_JACHGK010000021.1"/>
</dbReference>
<dbReference type="Pfam" id="PF13476">
    <property type="entry name" value="AAA_23"/>
    <property type="match status" value="1"/>
</dbReference>
<evidence type="ECO:0000313" key="7">
    <source>
        <dbReference type="Proteomes" id="UP000531594"/>
    </source>
</evidence>
<keyword evidence="6" id="KW-0378">Hydrolase</keyword>
<dbReference type="AlphaFoldDB" id="A0A7X0HWW5"/>
<evidence type="ECO:0000256" key="4">
    <source>
        <dbReference type="SAM" id="Coils"/>
    </source>
</evidence>